<dbReference type="Gene3D" id="2.60.40.2560">
    <property type="match status" value="1"/>
</dbReference>
<dbReference type="InterPro" id="IPR005543">
    <property type="entry name" value="PASTA_dom"/>
</dbReference>
<keyword evidence="14" id="KW-1185">Reference proteome</keyword>
<evidence type="ECO:0000256" key="5">
    <source>
        <dbReference type="ARBA" id="ARBA00022777"/>
    </source>
</evidence>
<comment type="caution">
    <text evidence="13">The sequence shown here is derived from an EMBL/GenBank/DDBJ whole genome shotgun (WGS) entry which is preliminary data.</text>
</comment>
<organism evidence="13 14">
    <name type="scientific">Nicoliella lavandulae</name>
    <dbReference type="NCBI Taxonomy" id="3082954"/>
    <lineage>
        <taxon>Bacteria</taxon>
        <taxon>Bacillati</taxon>
        <taxon>Bacillota</taxon>
        <taxon>Bacilli</taxon>
        <taxon>Lactobacillales</taxon>
        <taxon>Lactobacillaceae</taxon>
        <taxon>Nicoliella</taxon>
    </lineage>
</organism>
<evidence type="ECO:0000256" key="7">
    <source>
        <dbReference type="ARBA" id="ARBA00047899"/>
    </source>
</evidence>
<dbReference type="Pfam" id="PF21160">
    <property type="entry name" value="PrkC-like_PASTA-like"/>
    <property type="match status" value="1"/>
</dbReference>
<dbReference type="NCBIfam" id="NF033483">
    <property type="entry name" value="PknB_PASTA_kin"/>
    <property type="match status" value="1"/>
</dbReference>
<evidence type="ECO:0000256" key="10">
    <source>
        <dbReference type="SAM" id="Phobius"/>
    </source>
</evidence>
<evidence type="ECO:0000256" key="3">
    <source>
        <dbReference type="ARBA" id="ARBA00022679"/>
    </source>
</evidence>
<dbReference type="EMBL" id="JAWMWH010000001">
    <property type="protein sequence ID" value="MEJ6400577.1"/>
    <property type="molecule type" value="Genomic_DNA"/>
</dbReference>
<keyword evidence="2" id="KW-0723">Serine/threonine-protein kinase</keyword>
<keyword evidence="10" id="KW-0812">Transmembrane</keyword>
<evidence type="ECO:0000256" key="9">
    <source>
        <dbReference type="PROSITE-ProRule" id="PRU10141"/>
    </source>
</evidence>
<evidence type="ECO:0000313" key="13">
    <source>
        <dbReference type="EMBL" id="MEJ6400577.1"/>
    </source>
</evidence>
<evidence type="ECO:0000259" key="12">
    <source>
        <dbReference type="PROSITE" id="PS51178"/>
    </source>
</evidence>
<protein>
    <recommendedName>
        <fullName evidence="1">non-specific serine/threonine protein kinase</fullName>
        <ecNumber evidence="1">2.7.11.1</ecNumber>
    </recommendedName>
</protein>
<dbReference type="SMART" id="SM00220">
    <property type="entry name" value="S_TKc"/>
    <property type="match status" value="1"/>
</dbReference>
<comment type="catalytic activity">
    <reaction evidence="8">
        <text>L-seryl-[protein] + ATP = O-phospho-L-seryl-[protein] + ADP + H(+)</text>
        <dbReference type="Rhea" id="RHEA:17989"/>
        <dbReference type="Rhea" id="RHEA-COMP:9863"/>
        <dbReference type="Rhea" id="RHEA-COMP:11604"/>
        <dbReference type="ChEBI" id="CHEBI:15378"/>
        <dbReference type="ChEBI" id="CHEBI:29999"/>
        <dbReference type="ChEBI" id="CHEBI:30616"/>
        <dbReference type="ChEBI" id="CHEBI:83421"/>
        <dbReference type="ChEBI" id="CHEBI:456216"/>
        <dbReference type="EC" id="2.7.11.1"/>
    </reaction>
</comment>
<dbReference type="Gene3D" id="1.10.510.10">
    <property type="entry name" value="Transferase(Phosphotransferase) domain 1"/>
    <property type="match status" value="1"/>
</dbReference>
<dbReference type="EC" id="2.7.11.1" evidence="1"/>
<evidence type="ECO:0000313" key="14">
    <source>
        <dbReference type="Proteomes" id="UP001370590"/>
    </source>
</evidence>
<dbReference type="PROSITE" id="PS50011">
    <property type="entry name" value="PROTEIN_KINASE_DOM"/>
    <property type="match status" value="1"/>
</dbReference>
<evidence type="ECO:0000256" key="4">
    <source>
        <dbReference type="ARBA" id="ARBA00022741"/>
    </source>
</evidence>
<reference evidence="13 14" key="1">
    <citation type="submission" date="2023-10" db="EMBL/GenBank/DDBJ databases">
        <title>Nicoliella lavandulae sp. nov. isolated from Lavandula angustifolia flowers.</title>
        <authorList>
            <person name="Alcantara C."/>
            <person name="Zuniga M."/>
            <person name="Landete J.M."/>
            <person name="Monedero V."/>
        </authorList>
    </citation>
    <scope>NUCLEOTIDE SEQUENCE [LARGE SCALE GENOMIC DNA]</scope>
    <source>
        <strain evidence="13 14">Es01</strain>
    </source>
</reference>
<keyword evidence="5 13" id="KW-0418">Kinase</keyword>
<dbReference type="SUPFAM" id="SSF56112">
    <property type="entry name" value="Protein kinase-like (PK-like)"/>
    <property type="match status" value="1"/>
</dbReference>
<dbReference type="Pfam" id="PF00069">
    <property type="entry name" value="Pkinase"/>
    <property type="match status" value="1"/>
</dbReference>
<dbReference type="RefSeq" id="WP_339960386.1">
    <property type="nucleotide sequence ID" value="NZ_JAWMWH010000001.1"/>
</dbReference>
<evidence type="ECO:0000256" key="8">
    <source>
        <dbReference type="ARBA" id="ARBA00048679"/>
    </source>
</evidence>
<keyword evidence="10" id="KW-1133">Transmembrane helix</keyword>
<dbReference type="Proteomes" id="UP001370590">
    <property type="component" value="Unassembled WGS sequence"/>
</dbReference>
<dbReference type="Pfam" id="PF03793">
    <property type="entry name" value="PASTA"/>
    <property type="match status" value="3"/>
</dbReference>
<feature type="domain" description="PASTA" evidence="12">
    <location>
        <begin position="410"/>
        <end position="477"/>
    </location>
</feature>
<keyword evidence="4 9" id="KW-0547">Nucleotide-binding</keyword>
<dbReference type="PROSITE" id="PS51178">
    <property type="entry name" value="PASTA"/>
    <property type="match status" value="3"/>
</dbReference>
<dbReference type="InterPro" id="IPR011009">
    <property type="entry name" value="Kinase-like_dom_sf"/>
</dbReference>
<dbReference type="Gene3D" id="3.30.200.20">
    <property type="entry name" value="Phosphorylase Kinase, domain 1"/>
    <property type="match status" value="1"/>
</dbReference>
<dbReference type="CDD" id="cd14014">
    <property type="entry name" value="STKc_PknB_like"/>
    <property type="match status" value="1"/>
</dbReference>
<dbReference type="GO" id="GO:0016301">
    <property type="term" value="F:kinase activity"/>
    <property type="evidence" value="ECO:0007669"/>
    <property type="project" value="UniProtKB-KW"/>
</dbReference>
<proteinExistence type="predicted"/>
<feature type="transmembrane region" description="Helical" evidence="10">
    <location>
        <begin position="321"/>
        <end position="346"/>
    </location>
</feature>
<evidence type="ECO:0000259" key="11">
    <source>
        <dbReference type="PROSITE" id="PS50011"/>
    </source>
</evidence>
<feature type="domain" description="PASTA" evidence="12">
    <location>
        <begin position="478"/>
        <end position="544"/>
    </location>
</feature>
<name>A0ABU8SKY8_9LACO</name>
<dbReference type="PROSITE" id="PS00107">
    <property type="entry name" value="PROTEIN_KINASE_ATP"/>
    <property type="match status" value="1"/>
</dbReference>
<feature type="binding site" evidence="9">
    <location>
        <position position="40"/>
    </location>
    <ligand>
        <name>ATP</name>
        <dbReference type="ChEBI" id="CHEBI:30616"/>
    </ligand>
</feature>
<dbReference type="InterPro" id="IPR008271">
    <property type="entry name" value="Ser/Thr_kinase_AS"/>
</dbReference>
<dbReference type="Gene3D" id="3.30.10.20">
    <property type="match status" value="3"/>
</dbReference>
<feature type="domain" description="PASTA" evidence="12">
    <location>
        <begin position="345"/>
        <end position="409"/>
    </location>
</feature>
<dbReference type="InterPro" id="IPR000719">
    <property type="entry name" value="Prot_kinase_dom"/>
</dbReference>
<dbReference type="SMART" id="SM00740">
    <property type="entry name" value="PASTA"/>
    <property type="match status" value="3"/>
</dbReference>
<keyword evidence="6 9" id="KW-0067">ATP-binding</keyword>
<dbReference type="InterPro" id="IPR017441">
    <property type="entry name" value="Protein_kinase_ATP_BS"/>
</dbReference>
<gene>
    <name evidence="13" type="primary">pknB</name>
    <name evidence="13" type="ORF">R4146_05320</name>
</gene>
<dbReference type="CDD" id="cd06577">
    <property type="entry name" value="PASTA_pknB"/>
    <property type="match status" value="3"/>
</dbReference>
<accession>A0ABU8SKY8</accession>
<keyword evidence="3" id="KW-0808">Transferase</keyword>
<comment type="catalytic activity">
    <reaction evidence="7">
        <text>L-threonyl-[protein] + ATP = O-phospho-L-threonyl-[protein] + ADP + H(+)</text>
        <dbReference type="Rhea" id="RHEA:46608"/>
        <dbReference type="Rhea" id="RHEA-COMP:11060"/>
        <dbReference type="Rhea" id="RHEA-COMP:11605"/>
        <dbReference type="ChEBI" id="CHEBI:15378"/>
        <dbReference type="ChEBI" id="CHEBI:30013"/>
        <dbReference type="ChEBI" id="CHEBI:30616"/>
        <dbReference type="ChEBI" id="CHEBI:61977"/>
        <dbReference type="ChEBI" id="CHEBI:456216"/>
        <dbReference type="EC" id="2.7.11.1"/>
    </reaction>
</comment>
<evidence type="ECO:0000256" key="6">
    <source>
        <dbReference type="ARBA" id="ARBA00022840"/>
    </source>
</evidence>
<sequence length="633" mass="71267">MIKGHLLNDRYQVIDQIGQGGMSDVYLAKDLKQHRLVAIKILRIDFRDNPHTQAQFKRETHAISQLDSPNIVDVYGFNDDDGLQYSVMEYVKGSNLKDYIKTHPQIPIPLVIKIMNQILNAVAMAHQNNIVHRDLKPENVLIDSDGNVKITDFGIAIFSSEKTLTQTNSIVGSIHYLSPEQVRGEIATKQSDIYSLGIIMYELLTSHVPFDGDNPVSIALKHSKEPLPSIHKQNHAVPMALENVVLKATAKNPSQRYDSIQAMQADLNAALHKKHVKRFVPDNAIHVDDETKVMDLNQMKQYAHADDQVTVNPKPKRTGQIFWYTWGAVVAIVLVSFGLLIHFCFVQVPTLSGLSKTQAIHRLKEAGLHVDRIQYRYDDNVAINQAFNTNPGPNSWVLRNKAVTLVLSNGVSKVNLNNYIGQDYQQSAKELSDQGFTVEKTYTSSDTFSSGKILKQNFTPGDSFSPRNKVIKFVVSDGIREFTLKKLVGMTKDEAASYVEMMGLNPTFDYQYNDEYPAGSVFNQNPDSGLTVYNGDNVIISISKGPKTNNKSSNTQHTLNVNVNLPYVDNENKSNQIEIYVKDENNNINHIYRSITIYQDTKFIIPFKLNGKQPGEYRIVRDGKTISDVKNIN</sequence>
<keyword evidence="10" id="KW-0472">Membrane</keyword>
<evidence type="ECO:0000256" key="1">
    <source>
        <dbReference type="ARBA" id="ARBA00012513"/>
    </source>
</evidence>
<feature type="domain" description="Protein kinase" evidence="11">
    <location>
        <begin position="11"/>
        <end position="271"/>
    </location>
</feature>
<dbReference type="PROSITE" id="PS00108">
    <property type="entry name" value="PROTEIN_KINASE_ST"/>
    <property type="match status" value="1"/>
</dbReference>
<evidence type="ECO:0000256" key="2">
    <source>
        <dbReference type="ARBA" id="ARBA00022527"/>
    </source>
</evidence>
<dbReference type="PANTHER" id="PTHR43289">
    <property type="entry name" value="MITOGEN-ACTIVATED PROTEIN KINASE KINASE KINASE 20-RELATED"/>
    <property type="match status" value="1"/>
</dbReference>
<dbReference type="PANTHER" id="PTHR43289:SF34">
    <property type="entry name" value="SERINE_THREONINE-PROTEIN KINASE YBDM-RELATED"/>
    <property type="match status" value="1"/>
</dbReference>